<comment type="similarity">
    <text evidence="3 9">Belongs to the alpha/beta interferon family.</text>
</comment>
<dbReference type="GO" id="GO:0005615">
    <property type="term" value="C:extracellular space"/>
    <property type="evidence" value="ECO:0007669"/>
    <property type="project" value="UniProtKB-KW"/>
</dbReference>
<evidence type="ECO:0000256" key="6">
    <source>
        <dbReference type="ARBA" id="ARBA00022729"/>
    </source>
</evidence>
<keyword evidence="6 11" id="KW-0732">Signal</keyword>
<keyword evidence="8" id="KW-1015">Disulfide bond</keyword>
<dbReference type="GO" id="GO:0005125">
    <property type="term" value="F:cytokine activity"/>
    <property type="evidence" value="ECO:0007669"/>
    <property type="project" value="UniProtKB-KW"/>
</dbReference>
<dbReference type="AlphaFoldDB" id="A0AAN7N348"/>
<evidence type="ECO:0000256" key="4">
    <source>
        <dbReference type="ARBA" id="ARBA00022514"/>
    </source>
</evidence>
<dbReference type="GO" id="GO:0051607">
    <property type="term" value="P:defense response to virus"/>
    <property type="evidence" value="ECO:0007669"/>
    <property type="project" value="UniProtKB-KW"/>
</dbReference>
<accession>A0AAN7N348</accession>
<dbReference type="PROSITE" id="PS00252">
    <property type="entry name" value="INTERFERON_A_B_D"/>
    <property type="match status" value="1"/>
</dbReference>
<evidence type="ECO:0000256" key="10">
    <source>
        <dbReference type="SAM" id="MobiDB-lite"/>
    </source>
</evidence>
<evidence type="ECO:0000256" key="5">
    <source>
        <dbReference type="ARBA" id="ARBA00022525"/>
    </source>
</evidence>
<feature type="compositionally biased region" description="Polar residues" evidence="10">
    <location>
        <begin position="231"/>
        <end position="240"/>
    </location>
</feature>
<evidence type="ECO:0000256" key="3">
    <source>
        <dbReference type="ARBA" id="ARBA00011033"/>
    </source>
</evidence>
<keyword evidence="13" id="KW-1185">Reference proteome</keyword>
<keyword evidence="5" id="KW-0964">Secreted</keyword>
<feature type="signal peptide" evidence="11">
    <location>
        <begin position="1"/>
        <end position="30"/>
    </location>
</feature>
<keyword evidence="7 9" id="KW-0051">Antiviral defense</keyword>
<comment type="caution">
    <text evidence="12">The sequence shown here is derived from an EMBL/GenBank/DDBJ whole genome shotgun (WGS) entry which is preliminary data.</text>
</comment>
<evidence type="ECO:0000313" key="13">
    <source>
        <dbReference type="Proteomes" id="UP001333110"/>
    </source>
</evidence>
<dbReference type="InterPro" id="IPR009079">
    <property type="entry name" value="4_helix_cytokine-like_core"/>
</dbReference>
<reference evidence="12 13" key="1">
    <citation type="journal article" date="2023" name="J. Hered.">
        <title>Chromosome-level genome of the wood stork (Mycteria americana) provides insight into avian chromosome evolution.</title>
        <authorList>
            <person name="Flamio R. Jr."/>
            <person name="Ramstad K.M."/>
        </authorList>
    </citation>
    <scope>NUCLEOTIDE SEQUENCE [LARGE SCALE GENOMIC DNA]</scope>
    <source>
        <strain evidence="12">JAX WOST 10</strain>
    </source>
</reference>
<dbReference type="GO" id="GO:0005126">
    <property type="term" value="F:cytokine receptor binding"/>
    <property type="evidence" value="ECO:0007669"/>
    <property type="project" value="InterPro"/>
</dbReference>
<gene>
    <name evidence="12" type="ORF">QYF61_024508</name>
</gene>
<dbReference type="Pfam" id="PF00143">
    <property type="entry name" value="Interferon"/>
    <property type="match status" value="1"/>
</dbReference>
<keyword evidence="4 9" id="KW-0202">Cytokine</keyword>
<feature type="compositionally biased region" description="Low complexity" evidence="10">
    <location>
        <begin position="213"/>
        <end position="224"/>
    </location>
</feature>
<evidence type="ECO:0008006" key="14">
    <source>
        <dbReference type="Google" id="ProtNLM"/>
    </source>
</evidence>
<name>A0AAN7N348_MYCAM</name>
<dbReference type="PANTHER" id="PTHR11691">
    <property type="entry name" value="TYPE I INTERFERON"/>
    <property type="match status" value="1"/>
</dbReference>
<evidence type="ECO:0000256" key="1">
    <source>
        <dbReference type="ARBA" id="ARBA00002718"/>
    </source>
</evidence>
<evidence type="ECO:0000313" key="12">
    <source>
        <dbReference type="EMBL" id="KAK4816866.1"/>
    </source>
</evidence>
<evidence type="ECO:0000256" key="9">
    <source>
        <dbReference type="RuleBase" id="RU000436"/>
    </source>
</evidence>
<protein>
    <recommendedName>
        <fullName evidence="14">Interferon alpha</fullName>
    </recommendedName>
</protein>
<feature type="region of interest" description="Disordered" evidence="10">
    <location>
        <begin position="191"/>
        <end position="247"/>
    </location>
</feature>
<organism evidence="12 13">
    <name type="scientific">Mycteria americana</name>
    <name type="common">Wood stork</name>
    <dbReference type="NCBI Taxonomy" id="33587"/>
    <lineage>
        <taxon>Eukaryota</taxon>
        <taxon>Metazoa</taxon>
        <taxon>Chordata</taxon>
        <taxon>Craniata</taxon>
        <taxon>Vertebrata</taxon>
        <taxon>Euteleostomi</taxon>
        <taxon>Archelosauria</taxon>
        <taxon>Archosauria</taxon>
        <taxon>Dinosauria</taxon>
        <taxon>Saurischia</taxon>
        <taxon>Theropoda</taxon>
        <taxon>Coelurosauria</taxon>
        <taxon>Aves</taxon>
        <taxon>Neognathae</taxon>
        <taxon>Neoaves</taxon>
        <taxon>Aequornithes</taxon>
        <taxon>Ciconiiformes</taxon>
        <taxon>Ciconiidae</taxon>
        <taxon>Mycteria</taxon>
    </lineage>
</organism>
<feature type="chain" id="PRO_5042891940" description="Interferon alpha" evidence="11">
    <location>
        <begin position="31"/>
        <end position="247"/>
    </location>
</feature>
<comment type="subcellular location">
    <subcellularLocation>
        <location evidence="2">Secreted</location>
    </subcellularLocation>
</comment>
<sequence length="247" mass="28041">MAAPASPQPRLRHGAPALLLLLTALATTLACHHLRPRDATFPWDSLQLLQAMAPSPPQPCHHQHVPFPFPDTLLHTNHPQQAAATALRILQHLFATLSSPSTPPHWDAQAQHDLLNSLQHYKHDLEQCLPTDRTLFKRQGPRNLLLSINKYFRRIQDFLHTHNHSACAWDHVRLEARICFQRVDTLLRRMKSRDAPALPQTHLRQAPIHSQHQRPQIEQRQQQPGLGLLSTAHTSSSQEPALTGKWA</sequence>
<dbReference type="InterPro" id="IPR000471">
    <property type="entry name" value="Interferon_alpha/beta/delta"/>
</dbReference>
<evidence type="ECO:0000256" key="2">
    <source>
        <dbReference type="ARBA" id="ARBA00004613"/>
    </source>
</evidence>
<evidence type="ECO:0000256" key="8">
    <source>
        <dbReference type="ARBA" id="ARBA00023157"/>
    </source>
</evidence>
<proteinExistence type="inferred from homology"/>
<dbReference type="SMART" id="SM00076">
    <property type="entry name" value="IFabd"/>
    <property type="match status" value="1"/>
</dbReference>
<dbReference type="EMBL" id="JAUNZN010000009">
    <property type="protein sequence ID" value="KAK4816866.1"/>
    <property type="molecule type" value="Genomic_DNA"/>
</dbReference>
<comment type="function">
    <text evidence="1">Has antiviral activities.</text>
</comment>
<evidence type="ECO:0000256" key="11">
    <source>
        <dbReference type="SAM" id="SignalP"/>
    </source>
</evidence>
<dbReference type="PANTHER" id="PTHR11691:SF73">
    <property type="entry name" value="INTERFERON BETA"/>
    <property type="match status" value="1"/>
</dbReference>
<dbReference type="GO" id="GO:0006955">
    <property type="term" value="P:immune response"/>
    <property type="evidence" value="ECO:0007669"/>
    <property type="project" value="UniProtKB-ARBA"/>
</dbReference>
<dbReference type="SUPFAM" id="SSF47266">
    <property type="entry name" value="4-helical cytokines"/>
    <property type="match status" value="1"/>
</dbReference>
<dbReference type="Proteomes" id="UP001333110">
    <property type="component" value="Unassembled WGS sequence"/>
</dbReference>
<evidence type="ECO:0000256" key="7">
    <source>
        <dbReference type="ARBA" id="ARBA00023118"/>
    </source>
</evidence>
<dbReference type="Gene3D" id="1.20.1250.10">
    <property type="match status" value="1"/>
</dbReference>